<reference evidence="4 5" key="1">
    <citation type="journal article" date="2024" name="Int. J. Syst. Evol. Microbiol.">
        <title>Clostridium omnivorum sp. nov., isolated from anoxic soil under the treatment of reductive soil disinfestation.</title>
        <authorList>
            <person name="Ueki A."/>
            <person name="Tonouchi A."/>
            <person name="Kaku N."/>
            <person name="Honma S."/>
            <person name="Ueki K."/>
        </authorList>
    </citation>
    <scope>NUCLEOTIDE SEQUENCE [LARGE SCALE GENOMIC DNA]</scope>
    <source>
        <strain evidence="4 5">E14</strain>
    </source>
</reference>
<evidence type="ECO:0000256" key="1">
    <source>
        <dbReference type="ARBA" id="ARBA00009108"/>
    </source>
</evidence>
<evidence type="ECO:0000256" key="2">
    <source>
        <dbReference type="SAM" id="Coils"/>
    </source>
</evidence>
<dbReference type="PANTHER" id="PTHR37313">
    <property type="entry name" value="UPF0749 PROTEIN RV1825"/>
    <property type="match status" value="1"/>
</dbReference>
<evidence type="ECO:0000313" key="5">
    <source>
        <dbReference type="Proteomes" id="UP001208567"/>
    </source>
</evidence>
<protein>
    <submittedName>
        <fullName evidence="4">Dihydropteridine reductase</fullName>
    </submittedName>
</protein>
<feature type="coiled-coil region" evidence="2">
    <location>
        <begin position="41"/>
        <end position="82"/>
    </location>
</feature>
<keyword evidence="3" id="KW-0472">Membrane</keyword>
<name>A0ABQ5NBD5_9CLOT</name>
<dbReference type="PANTHER" id="PTHR37313:SF2">
    <property type="entry name" value="UPF0749 PROTEIN YLXX"/>
    <property type="match status" value="1"/>
</dbReference>
<dbReference type="EMBL" id="BRXR01000001">
    <property type="protein sequence ID" value="GLC32394.1"/>
    <property type="molecule type" value="Genomic_DNA"/>
</dbReference>
<organism evidence="4 5">
    <name type="scientific">Clostridium omnivorum</name>
    <dbReference type="NCBI Taxonomy" id="1604902"/>
    <lineage>
        <taxon>Bacteria</taxon>
        <taxon>Bacillati</taxon>
        <taxon>Bacillota</taxon>
        <taxon>Clostridia</taxon>
        <taxon>Eubacteriales</taxon>
        <taxon>Clostridiaceae</taxon>
        <taxon>Clostridium</taxon>
    </lineage>
</organism>
<dbReference type="Pfam" id="PF05949">
    <property type="entry name" value="DUF881"/>
    <property type="match status" value="1"/>
</dbReference>
<feature type="transmembrane region" description="Helical" evidence="3">
    <location>
        <begin position="6"/>
        <end position="23"/>
    </location>
</feature>
<comment type="caution">
    <text evidence="4">The sequence shown here is derived from an EMBL/GenBank/DDBJ whole genome shotgun (WGS) entry which is preliminary data.</text>
</comment>
<keyword evidence="5" id="KW-1185">Reference proteome</keyword>
<keyword evidence="2" id="KW-0175">Coiled coil</keyword>
<evidence type="ECO:0000313" key="4">
    <source>
        <dbReference type="EMBL" id="GLC32394.1"/>
    </source>
</evidence>
<keyword evidence="3" id="KW-0812">Transmembrane</keyword>
<accession>A0ABQ5NBD5</accession>
<gene>
    <name evidence="4" type="ORF">bsdE14_38040</name>
</gene>
<dbReference type="RefSeq" id="WP_264851697.1">
    <property type="nucleotide sequence ID" value="NZ_BRXR01000001.1"/>
</dbReference>
<proteinExistence type="inferred from homology"/>
<keyword evidence="3" id="KW-1133">Transmembrane helix</keyword>
<dbReference type="InterPro" id="IPR010273">
    <property type="entry name" value="DUF881"/>
</dbReference>
<sequence>MGKYRSQITVALVCCILGFMLSYQFKMLNKREKLVGTSKNTTEVTAEIEQYKKQKETLEKSVSDLQAKVKKYEDAAANKDETTKNILDELENTRMLIGSTDVQGQGITVYITPVTKLTGTDMDERITDRHLVYVVNELRFAGAEAISINDYRVTAMTGIRNSGNLIKMNENDMISPSKRITIKAIGDKNLLYSALSFPEIFNDFKSFSDIKIEKSDSIKIGKYNQTLKTEFAKPVK</sequence>
<evidence type="ECO:0000256" key="3">
    <source>
        <dbReference type="SAM" id="Phobius"/>
    </source>
</evidence>
<dbReference type="Proteomes" id="UP001208567">
    <property type="component" value="Unassembled WGS sequence"/>
</dbReference>
<dbReference type="Gene3D" id="3.30.70.1880">
    <property type="entry name" value="Protein of unknown function DUF881"/>
    <property type="match status" value="1"/>
</dbReference>
<comment type="similarity">
    <text evidence="1">Belongs to the UPF0749 family.</text>
</comment>